<dbReference type="PANTHER" id="PTHR35936:SF35">
    <property type="entry name" value="L-CYSTINE-BINDING PROTEIN TCYJ"/>
    <property type="match status" value="1"/>
</dbReference>
<dbReference type="Proteomes" id="UP000587991">
    <property type="component" value="Unassembled WGS sequence"/>
</dbReference>
<evidence type="ECO:0000313" key="3">
    <source>
        <dbReference type="EMBL" id="NLR75932.1"/>
    </source>
</evidence>
<sequence length="240" mass="27005">MSRWWRGLYLLGVMLALPALADERPLRVTINDVEPYTIHQADGSRGGMHMDILNALIRTSGISMESTSVVYVRIAAALKDGSADLVVGVEGPELDALADRVLPFHTFRSVVIPRAGLGIDRIESLRGRHLGMARGAFYDERINNDDSIIKDAIADPFQGVRMLSFGRLDAVISSDYLLHYALRQSGLDRKQFDPIFTINERRYAMYARKGLDPVLIRQLQHAMALLQRKGELERILARYQ</sequence>
<keyword evidence="4" id="KW-1185">Reference proteome</keyword>
<accession>A0A847SJ54</accession>
<dbReference type="InterPro" id="IPR001638">
    <property type="entry name" value="Solute-binding_3/MltF_N"/>
</dbReference>
<evidence type="ECO:0000256" key="1">
    <source>
        <dbReference type="ARBA" id="ARBA00022729"/>
    </source>
</evidence>
<dbReference type="SMART" id="SM00062">
    <property type="entry name" value="PBPb"/>
    <property type="match status" value="1"/>
</dbReference>
<name>A0A847SJ54_9NEIS</name>
<dbReference type="Pfam" id="PF00497">
    <property type="entry name" value="SBP_bac_3"/>
    <property type="match status" value="1"/>
</dbReference>
<dbReference type="RefSeq" id="WP_168877558.1">
    <property type="nucleotide sequence ID" value="NZ_JABAIM010000002.1"/>
</dbReference>
<evidence type="ECO:0000259" key="2">
    <source>
        <dbReference type="SMART" id="SM00062"/>
    </source>
</evidence>
<gene>
    <name evidence="3" type="ORF">HF682_12260</name>
</gene>
<dbReference type="PANTHER" id="PTHR35936">
    <property type="entry name" value="MEMBRANE-BOUND LYTIC MUREIN TRANSGLYCOSYLASE F"/>
    <property type="match status" value="1"/>
</dbReference>
<evidence type="ECO:0000313" key="4">
    <source>
        <dbReference type="Proteomes" id="UP000587991"/>
    </source>
</evidence>
<organism evidence="3 4">
    <name type="scientific">Leeia aquatica</name>
    <dbReference type="NCBI Taxonomy" id="2725557"/>
    <lineage>
        <taxon>Bacteria</taxon>
        <taxon>Pseudomonadati</taxon>
        <taxon>Pseudomonadota</taxon>
        <taxon>Betaproteobacteria</taxon>
        <taxon>Neisseriales</taxon>
        <taxon>Leeiaceae</taxon>
        <taxon>Leeia</taxon>
    </lineage>
</organism>
<dbReference type="SUPFAM" id="SSF53850">
    <property type="entry name" value="Periplasmic binding protein-like II"/>
    <property type="match status" value="1"/>
</dbReference>
<dbReference type="EMBL" id="JABAIM010000002">
    <property type="protein sequence ID" value="NLR75932.1"/>
    <property type="molecule type" value="Genomic_DNA"/>
</dbReference>
<keyword evidence="1" id="KW-0732">Signal</keyword>
<dbReference type="Gene3D" id="3.40.190.10">
    <property type="entry name" value="Periplasmic binding protein-like II"/>
    <property type="match status" value="2"/>
</dbReference>
<feature type="domain" description="Solute-binding protein family 3/N-terminal" evidence="2">
    <location>
        <begin position="25"/>
        <end position="240"/>
    </location>
</feature>
<reference evidence="3 4" key="1">
    <citation type="submission" date="2020-04" db="EMBL/GenBank/DDBJ databases">
        <title>Draft genome of Leeia sp. IMCC25680.</title>
        <authorList>
            <person name="Song J."/>
            <person name="Cho J.-C."/>
        </authorList>
    </citation>
    <scope>NUCLEOTIDE SEQUENCE [LARGE SCALE GENOMIC DNA]</scope>
    <source>
        <strain evidence="3 4">IMCC25680</strain>
    </source>
</reference>
<dbReference type="AlphaFoldDB" id="A0A847SJ54"/>
<protein>
    <submittedName>
        <fullName evidence="3">Amino acid ABC transporter substrate-binding protein</fullName>
    </submittedName>
</protein>
<proteinExistence type="predicted"/>
<comment type="caution">
    <text evidence="3">The sequence shown here is derived from an EMBL/GenBank/DDBJ whole genome shotgun (WGS) entry which is preliminary data.</text>
</comment>